<comment type="caution">
    <text evidence="1">The sequence shown here is derived from an EMBL/GenBank/DDBJ whole genome shotgun (WGS) entry which is preliminary data.</text>
</comment>
<protein>
    <recommendedName>
        <fullName evidence="3">ABM domain-containing protein</fullName>
    </recommendedName>
</protein>
<sequence>MIDCKLDPADAVQVIHAFDAKQNCFQLLVHDCSPRQSIVLELWEDGEALPHKLVLLANGTWSMKTAVKV</sequence>
<organism evidence="1 2">
    <name type="scientific">Chromobacterium phragmitis</name>
    <dbReference type="NCBI Taxonomy" id="2202141"/>
    <lineage>
        <taxon>Bacteria</taxon>
        <taxon>Pseudomonadati</taxon>
        <taxon>Pseudomonadota</taxon>
        <taxon>Betaproteobacteria</taxon>
        <taxon>Neisseriales</taxon>
        <taxon>Chromobacteriaceae</taxon>
        <taxon>Chromobacterium</taxon>
    </lineage>
</organism>
<proteinExistence type="predicted"/>
<evidence type="ECO:0000313" key="2">
    <source>
        <dbReference type="Proteomes" id="UP001462502"/>
    </source>
</evidence>
<dbReference type="EMBL" id="JBDXMI010000008">
    <property type="protein sequence ID" value="MEO9387119.1"/>
    <property type="molecule type" value="Genomic_DNA"/>
</dbReference>
<keyword evidence="2" id="KW-1185">Reference proteome</keyword>
<reference evidence="1 2" key="1">
    <citation type="submission" date="2024-05" db="EMBL/GenBank/DDBJ databases">
        <authorList>
            <person name="De Oliveira J.P."/>
            <person name="Noriler S.A."/>
            <person name="De Oliveira A.G."/>
            <person name="Sipoli D.S."/>
        </authorList>
    </citation>
    <scope>NUCLEOTIDE SEQUENCE [LARGE SCALE GENOMIC DNA]</scope>
    <source>
        <strain evidence="1 2">LABIM192</strain>
    </source>
</reference>
<evidence type="ECO:0000313" key="1">
    <source>
        <dbReference type="EMBL" id="MEO9387119.1"/>
    </source>
</evidence>
<accession>A0ABV0J0Q7</accession>
<gene>
    <name evidence="1" type="ORF">ABI908_23780</name>
</gene>
<dbReference type="RefSeq" id="WP_347938014.1">
    <property type="nucleotide sequence ID" value="NZ_JBDXMI010000008.1"/>
</dbReference>
<dbReference type="Proteomes" id="UP001462502">
    <property type="component" value="Unassembled WGS sequence"/>
</dbReference>
<evidence type="ECO:0008006" key="3">
    <source>
        <dbReference type="Google" id="ProtNLM"/>
    </source>
</evidence>
<name>A0ABV0J0Q7_9NEIS</name>